<proteinExistence type="inferred from homology"/>
<dbReference type="RefSeq" id="WP_100270297.1">
    <property type="nucleotide sequence ID" value="NZ_CP024443.1"/>
</dbReference>
<evidence type="ECO:0000256" key="2">
    <source>
        <dbReference type="RuleBase" id="RU362080"/>
    </source>
</evidence>
<dbReference type="Pfam" id="PF02604">
    <property type="entry name" value="PhdYeFM_antitox"/>
    <property type="match status" value="1"/>
</dbReference>
<dbReference type="Gene3D" id="3.40.1620.10">
    <property type="entry name" value="YefM-like domain"/>
    <property type="match status" value="1"/>
</dbReference>
<dbReference type="InterPro" id="IPR006442">
    <property type="entry name" value="Antitoxin_Phd/YefM"/>
</dbReference>
<organism evidence="3 4">
    <name type="scientific">Faucicola osloensis</name>
    <name type="common">Moraxella osloensis</name>
    <dbReference type="NCBI Taxonomy" id="34062"/>
    <lineage>
        <taxon>Bacteria</taxon>
        <taxon>Pseudomonadati</taxon>
        <taxon>Pseudomonadota</taxon>
        <taxon>Gammaproteobacteria</taxon>
        <taxon>Moraxellales</taxon>
        <taxon>Moraxellaceae</taxon>
        <taxon>Faucicola</taxon>
    </lineage>
</organism>
<reference evidence="4" key="1">
    <citation type="submission" date="2017-11" db="EMBL/GenBank/DDBJ databases">
        <title>Complete genome sequence of Moraxella osloensis NP7 isolated from human skin.</title>
        <authorList>
            <person name="Lee K."/>
            <person name="Lim J.Y."/>
            <person name="Hwang I."/>
        </authorList>
    </citation>
    <scope>NUCLEOTIDE SEQUENCE [LARGE SCALE GENOMIC DNA]</scope>
    <source>
        <strain evidence="4">NP7</strain>
    </source>
</reference>
<evidence type="ECO:0000256" key="1">
    <source>
        <dbReference type="ARBA" id="ARBA00009981"/>
    </source>
</evidence>
<dbReference type="EMBL" id="CP024443">
    <property type="protein sequence ID" value="ATR79071.1"/>
    <property type="molecule type" value="Genomic_DNA"/>
</dbReference>
<dbReference type="PANTHER" id="PTHR33713">
    <property type="entry name" value="ANTITOXIN YAFN-RELATED"/>
    <property type="match status" value="1"/>
</dbReference>
<dbReference type="Gene3D" id="6.10.250.330">
    <property type="match status" value="1"/>
</dbReference>
<comment type="similarity">
    <text evidence="1 2">Belongs to the phD/YefM antitoxin family.</text>
</comment>
<gene>
    <name evidence="3" type="ORF">NP7_07320</name>
</gene>
<dbReference type="SUPFAM" id="SSF143120">
    <property type="entry name" value="YefM-like"/>
    <property type="match status" value="1"/>
</dbReference>
<accession>A0A2D2LVL9</accession>
<dbReference type="PANTHER" id="PTHR33713:SF6">
    <property type="entry name" value="ANTITOXIN YEFM"/>
    <property type="match status" value="1"/>
</dbReference>
<dbReference type="InterPro" id="IPR036165">
    <property type="entry name" value="YefM-like_sf"/>
</dbReference>
<protein>
    <recommendedName>
        <fullName evidence="2">Antitoxin</fullName>
    </recommendedName>
</protein>
<evidence type="ECO:0000313" key="4">
    <source>
        <dbReference type="Proteomes" id="UP000229340"/>
    </source>
</evidence>
<comment type="function">
    <text evidence="2">Antitoxin component of a type II toxin-antitoxin (TA) system.</text>
</comment>
<sequence>MYVESYSDVRANLKAVIDRTINDAEITLIHRKQGGNAVLMSEDYFNSLQETFYLNSTTANKKALEQAIAQHKAGKALKRNLLEIDDE</sequence>
<dbReference type="Proteomes" id="UP000229340">
    <property type="component" value="Chromosome"/>
</dbReference>
<evidence type="ECO:0000313" key="3">
    <source>
        <dbReference type="EMBL" id="ATR79071.1"/>
    </source>
</evidence>
<dbReference type="AlphaFoldDB" id="A0A2D2LVL9"/>
<dbReference type="InterPro" id="IPR051405">
    <property type="entry name" value="phD/YefM_antitoxin"/>
</dbReference>
<name>A0A2D2LVL9_FAUOS</name>